<dbReference type="PROSITE" id="PS50096">
    <property type="entry name" value="IQ"/>
    <property type="match status" value="1"/>
</dbReference>
<accession>A0AAE0CCM6</accession>
<sequence>MRDHVSTDSRVVAALQIQAVARGMISRLALKRQRRELAQVAGFPWSLFNLNPKEKLVDEYACELSAGPSSRGKLYMFSEHLCFVCDEGRNGEEPVRLVFRFKDILQADKLAVEGKPLSKSRDIKVFTVFSSKPVVFRAFYPVVVEMAVYDIKRRSSDKRKQEAAIARAARSQLRLRLSAPKRAPTLLVPPLKLQTSPANKIVNKDLCLRQAPAELASSNTAAEPRAPLVSHPLRITPRSNAPGTRPSSPRLADLQITSGDGPLGNDLLVPTARSSLHEALRRNETCLAQQQQKLDHLHHLQLKTLAAMGMGMQMQMGVKGALPNPAELETQLDLHVSASFEGGQAWRRRGEETYSSQACAPWKGNLGEEELSRTEVSPTVTKRDLDIKETSVPLYSGGRVPVDAPQEHPETGLPHRTQAGPWQVQAPVEARPESSPTQPTHREQEKGQRGSRAEPSDAHTEGEESGEATAELERVREELQTAVKDRRKLSQERAALLQGQEERDQALLEYANFMSEVGEEGVLLCSIDELEHFGVQVLKESRLIEEGNICDSELVSKLAAQSFAAI</sequence>
<feature type="compositionally biased region" description="Basic and acidic residues" evidence="1">
    <location>
        <begin position="440"/>
        <end position="462"/>
    </location>
</feature>
<dbReference type="EMBL" id="LGRX02025325">
    <property type="protein sequence ID" value="KAK3252610.1"/>
    <property type="molecule type" value="Genomic_DNA"/>
</dbReference>
<feature type="region of interest" description="Disordered" evidence="1">
    <location>
        <begin position="369"/>
        <end position="472"/>
    </location>
</feature>
<dbReference type="Gene3D" id="2.30.29.30">
    <property type="entry name" value="Pleckstrin-homology domain (PH domain)/Phosphotyrosine-binding domain (PTB)"/>
    <property type="match status" value="1"/>
</dbReference>
<organism evidence="4 5">
    <name type="scientific">Cymbomonas tetramitiformis</name>
    <dbReference type="NCBI Taxonomy" id="36881"/>
    <lineage>
        <taxon>Eukaryota</taxon>
        <taxon>Viridiplantae</taxon>
        <taxon>Chlorophyta</taxon>
        <taxon>Pyramimonadophyceae</taxon>
        <taxon>Pyramimonadales</taxon>
        <taxon>Pyramimonadaceae</taxon>
        <taxon>Cymbomonas</taxon>
    </lineage>
</organism>
<evidence type="ECO:0000259" key="2">
    <source>
        <dbReference type="Pfam" id="PF02893"/>
    </source>
</evidence>
<keyword evidence="5" id="KW-1185">Reference proteome</keyword>
<gene>
    <name evidence="4" type="ORF">CYMTET_38099</name>
    <name evidence="3" type="ORF">CYMTET_38100</name>
</gene>
<feature type="domain" description="GRAM" evidence="2">
    <location>
        <begin position="47"/>
        <end position="109"/>
    </location>
</feature>
<proteinExistence type="predicted"/>
<dbReference type="Pfam" id="PF02893">
    <property type="entry name" value="GRAM"/>
    <property type="match status" value="1"/>
</dbReference>
<evidence type="ECO:0000313" key="3">
    <source>
        <dbReference type="EMBL" id="KAK3252610.1"/>
    </source>
</evidence>
<dbReference type="AlphaFoldDB" id="A0AAE0CCM6"/>
<protein>
    <recommendedName>
        <fullName evidence="2">GRAM domain-containing protein</fullName>
    </recommendedName>
</protein>
<dbReference type="Proteomes" id="UP001190700">
    <property type="component" value="Unassembled WGS sequence"/>
</dbReference>
<comment type="caution">
    <text evidence="4">The sequence shown here is derived from an EMBL/GenBank/DDBJ whole genome shotgun (WGS) entry which is preliminary data.</text>
</comment>
<reference evidence="4" key="2">
    <citation type="submission" date="2023-06" db="EMBL/GenBank/DDBJ databases">
        <title>Long-read-based genome assembly of the green algal bacterivore Cymbomonas tetramitiformis.</title>
        <authorList>
            <person name="Gyaltshen Y."/>
            <person name="Rozenberg A."/>
            <person name="Paasch A."/>
            <person name="Burns J.A."/>
            <person name="Warring S."/>
            <person name="Larson R."/>
            <person name="Maurer-Alcala X."/>
            <person name="Dacks J."/>
            <person name="Kim E."/>
        </authorList>
    </citation>
    <scope>NUCLEOTIDE SEQUENCE</scope>
    <source>
        <strain evidence="4">PLY_AMNH</strain>
    </source>
</reference>
<name>A0AAE0CCM6_9CHLO</name>
<dbReference type="InterPro" id="IPR004182">
    <property type="entry name" value="GRAM"/>
</dbReference>
<evidence type="ECO:0000313" key="5">
    <source>
        <dbReference type="Proteomes" id="UP001190700"/>
    </source>
</evidence>
<reference evidence="4 5" key="1">
    <citation type="journal article" date="2015" name="Genome Biol. Evol.">
        <title>Comparative Genomics of a Bacterivorous Green Alga Reveals Evolutionary Causalities and Consequences of Phago-Mixotrophic Mode of Nutrition.</title>
        <authorList>
            <person name="Burns J.A."/>
            <person name="Paasch A."/>
            <person name="Narechania A."/>
            <person name="Kim E."/>
        </authorList>
    </citation>
    <scope>NUCLEOTIDE SEQUENCE [LARGE SCALE GENOMIC DNA]</scope>
    <source>
        <strain evidence="4">PLY_AMNH</strain>
    </source>
</reference>
<dbReference type="InterPro" id="IPR011993">
    <property type="entry name" value="PH-like_dom_sf"/>
</dbReference>
<dbReference type="EMBL" id="LGRX02025324">
    <property type="protein sequence ID" value="KAK3252613.1"/>
    <property type="molecule type" value="Genomic_DNA"/>
</dbReference>
<feature type="compositionally biased region" description="Polar residues" evidence="1">
    <location>
        <begin position="237"/>
        <end position="247"/>
    </location>
</feature>
<feature type="region of interest" description="Disordered" evidence="1">
    <location>
        <begin position="232"/>
        <end position="252"/>
    </location>
</feature>
<evidence type="ECO:0000313" key="4">
    <source>
        <dbReference type="EMBL" id="KAK3252613.1"/>
    </source>
</evidence>
<evidence type="ECO:0000256" key="1">
    <source>
        <dbReference type="SAM" id="MobiDB-lite"/>
    </source>
</evidence>